<feature type="domain" description="YetF C-terminal" evidence="8">
    <location>
        <begin position="81"/>
        <end position="215"/>
    </location>
</feature>
<feature type="domain" description="YetF-like N-terminal transmembrane" evidence="9">
    <location>
        <begin position="5"/>
        <end position="78"/>
    </location>
</feature>
<gene>
    <name evidence="10" type="ORF">D8M06_19185</name>
</gene>
<dbReference type="PANTHER" id="PTHR34582">
    <property type="entry name" value="UPF0702 TRANSMEMBRANE PROTEIN YCAP"/>
    <property type="match status" value="1"/>
</dbReference>
<evidence type="ECO:0000259" key="8">
    <source>
        <dbReference type="Pfam" id="PF04239"/>
    </source>
</evidence>
<reference evidence="10 11" key="1">
    <citation type="journal article" date="2016" name="Int. J. Syst. Evol. Microbiol.">
        <title>Oceanobacillus halophilus sp. nov., a novel moderately halophilic bacterium from a hypersaline lake.</title>
        <authorList>
            <person name="Amoozegar M.A."/>
            <person name="Bagheri M."/>
            <person name="Makhdoumi A."/>
            <person name="Nikou M.M."/>
            <person name="Fazeli S.A.S."/>
            <person name="Schumann P."/>
            <person name="Sproer C."/>
            <person name="Sanchez-Porro C."/>
            <person name="Ventosa A."/>
        </authorList>
    </citation>
    <scope>NUCLEOTIDE SEQUENCE [LARGE SCALE GENOMIC DNA]</scope>
    <source>
        <strain evidence="10 11">DSM 23996</strain>
    </source>
</reference>
<keyword evidence="3" id="KW-1003">Cell membrane</keyword>
<dbReference type="Pfam" id="PF20730">
    <property type="entry name" value="YetF_N"/>
    <property type="match status" value="1"/>
</dbReference>
<evidence type="ECO:0000256" key="1">
    <source>
        <dbReference type="ARBA" id="ARBA00004651"/>
    </source>
</evidence>
<comment type="caution">
    <text evidence="10">The sequence shown here is derived from an EMBL/GenBank/DDBJ whole genome shotgun (WGS) entry which is preliminary data.</text>
</comment>
<name>A0A494ZRS5_9BACI</name>
<sequence length="240" mass="26920">MDLSELISRIVLGFLVLFAVARILGRKEISQMTFFNFVSAIAIGSISANLVVNQNLSIRNGIIAIIGWGVFSIAMDFLDIKSKPLRKVLTGDPTIVIKDGRIVEKALRSERLDLDSLNAMLRKENIFSINDVDYAIFETDGQLSVLLKEDKKLVTKTDMNVAKETKIHSLPTEVISDGNVLTRNLETLKLDQNWLTEQLKKQQIHSPSEVLFAQVQTDGTLFVNRKGEGMSKSFRKEPNK</sequence>
<evidence type="ECO:0000256" key="6">
    <source>
        <dbReference type="ARBA" id="ARBA00023136"/>
    </source>
</evidence>
<keyword evidence="11" id="KW-1185">Reference proteome</keyword>
<evidence type="ECO:0000259" key="9">
    <source>
        <dbReference type="Pfam" id="PF20730"/>
    </source>
</evidence>
<dbReference type="InterPro" id="IPR007353">
    <property type="entry name" value="DUF421"/>
</dbReference>
<evidence type="ECO:0000256" key="4">
    <source>
        <dbReference type="ARBA" id="ARBA00022692"/>
    </source>
</evidence>
<evidence type="ECO:0000256" key="2">
    <source>
        <dbReference type="ARBA" id="ARBA00006448"/>
    </source>
</evidence>
<evidence type="ECO:0000256" key="5">
    <source>
        <dbReference type="ARBA" id="ARBA00022989"/>
    </source>
</evidence>
<dbReference type="RefSeq" id="WP_121206191.1">
    <property type="nucleotide sequence ID" value="NZ_RBZP01000034.1"/>
</dbReference>
<comment type="subcellular location">
    <subcellularLocation>
        <location evidence="1">Cell membrane</location>
        <topology evidence="1">Multi-pass membrane protein</topology>
    </subcellularLocation>
</comment>
<dbReference type="PANTHER" id="PTHR34582:SF7">
    <property type="entry name" value="UPF0702 TRANSMEMBRANE PROTEIN YDFS"/>
    <property type="match status" value="1"/>
</dbReference>
<evidence type="ECO:0000313" key="10">
    <source>
        <dbReference type="EMBL" id="RKQ28182.1"/>
    </source>
</evidence>
<feature type="transmembrane region" description="Helical" evidence="7">
    <location>
        <begin position="6"/>
        <end position="25"/>
    </location>
</feature>
<keyword evidence="5 7" id="KW-1133">Transmembrane helix</keyword>
<protein>
    <submittedName>
        <fullName evidence="10">DUF421 domain-containing protein</fullName>
    </submittedName>
</protein>
<comment type="similarity">
    <text evidence="2">Belongs to the UPF0702 family.</text>
</comment>
<feature type="transmembrane region" description="Helical" evidence="7">
    <location>
        <begin position="32"/>
        <end position="52"/>
    </location>
</feature>
<dbReference type="EMBL" id="RBZP01000034">
    <property type="protein sequence ID" value="RKQ28182.1"/>
    <property type="molecule type" value="Genomic_DNA"/>
</dbReference>
<evidence type="ECO:0000256" key="3">
    <source>
        <dbReference type="ARBA" id="ARBA00022475"/>
    </source>
</evidence>
<dbReference type="OrthoDB" id="9778331at2"/>
<keyword evidence="6 7" id="KW-0472">Membrane</keyword>
<proteinExistence type="inferred from homology"/>
<keyword evidence="4 7" id="KW-0812">Transmembrane</keyword>
<dbReference type="Gene3D" id="3.30.240.20">
    <property type="entry name" value="bsu07140 like domains"/>
    <property type="match status" value="2"/>
</dbReference>
<dbReference type="Proteomes" id="UP000269301">
    <property type="component" value="Unassembled WGS sequence"/>
</dbReference>
<dbReference type="InterPro" id="IPR023090">
    <property type="entry name" value="UPF0702_alpha/beta_dom_sf"/>
</dbReference>
<dbReference type="GO" id="GO:0005886">
    <property type="term" value="C:plasma membrane"/>
    <property type="evidence" value="ECO:0007669"/>
    <property type="project" value="UniProtKB-SubCell"/>
</dbReference>
<organism evidence="10 11">
    <name type="scientific">Oceanobacillus halophilus</name>
    <dbReference type="NCBI Taxonomy" id="930130"/>
    <lineage>
        <taxon>Bacteria</taxon>
        <taxon>Bacillati</taxon>
        <taxon>Bacillota</taxon>
        <taxon>Bacilli</taxon>
        <taxon>Bacillales</taxon>
        <taxon>Bacillaceae</taxon>
        <taxon>Oceanobacillus</taxon>
    </lineage>
</organism>
<evidence type="ECO:0000256" key="7">
    <source>
        <dbReference type="SAM" id="Phobius"/>
    </source>
</evidence>
<dbReference type="InterPro" id="IPR048454">
    <property type="entry name" value="YetF_N"/>
</dbReference>
<evidence type="ECO:0000313" key="11">
    <source>
        <dbReference type="Proteomes" id="UP000269301"/>
    </source>
</evidence>
<feature type="transmembrane region" description="Helical" evidence="7">
    <location>
        <begin position="58"/>
        <end position="78"/>
    </location>
</feature>
<accession>A0A494ZRS5</accession>
<dbReference type="AlphaFoldDB" id="A0A494ZRS5"/>
<dbReference type="Pfam" id="PF04239">
    <property type="entry name" value="DUF421"/>
    <property type="match status" value="1"/>
</dbReference>